<evidence type="ECO:0000256" key="7">
    <source>
        <dbReference type="ARBA" id="ARBA00023033"/>
    </source>
</evidence>
<dbReference type="PANTHER" id="PTHR46696">
    <property type="entry name" value="P450, PUTATIVE (EUROFUNG)-RELATED"/>
    <property type="match status" value="1"/>
</dbReference>
<dbReference type="AlphaFoldDB" id="A0A7Z7ILE3"/>
<dbReference type="GO" id="GO:0008395">
    <property type="term" value="F:steroid hydroxylase activity"/>
    <property type="evidence" value="ECO:0007669"/>
    <property type="project" value="TreeGrafter"/>
</dbReference>
<keyword evidence="6" id="KW-0408">Iron</keyword>
<keyword evidence="7" id="KW-0503">Monooxygenase</keyword>
<evidence type="ECO:0000256" key="6">
    <source>
        <dbReference type="ARBA" id="ARBA00023004"/>
    </source>
</evidence>
<dbReference type="RefSeq" id="WP_186242368.1">
    <property type="nucleotide sequence ID" value="NZ_OCTY01000002.1"/>
</dbReference>
<keyword evidence="4" id="KW-0479">Metal-binding</keyword>
<dbReference type="GO" id="GO:0036199">
    <property type="term" value="F:cholest-4-en-3-one 26-monooxygenase activity"/>
    <property type="evidence" value="ECO:0007669"/>
    <property type="project" value="TreeGrafter"/>
</dbReference>
<dbReference type="SUPFAM" id="SSF48264">
    <property type="entry name" value="Cytochrome P450"/>
    <property type="match status" value="1"/>
</dbReference>
<keyword evidence="9" id="KW-1185">Reference proteome</keyword>
<accession>A0A7Z7ILE3</accession>
<comment type="similarity">
    <text evidence="2">Belongs to the cytochrome P450 family.</text>
</comment>
<evidence type="ECO:0000313" key="8">
    <source>
        <dbReference type="EMBL" id="SOJ54310.1"/>
    </source>
</evidence>
<organism evidence="8 9">
    <name type="scientific">Mycobacterium simulans</name>
    <dbReference type="NCBI Taxonomy" id="627089"/>
    <lineage>
        <taxon>Bacteria</taxon>
        <taxon>Bacillati</taxon>
        <taxon>Actinomycetota</taxon>
        <taxon>Actinomycetes</taxon>
        <taxon>Mycobacteriales</taxon>
        <taxon>Mycobacteriaceae</taxon>
        <taxon>Mycobacterium</taxon>
    </lineage>
</organism>
<dbReference type="PANTHER" id="PTHR46696:SF4">
    <property type="entry name" value="BIOTIN BIOSYNTHESIS CYTOCHROME P450"/>
    <property type="match status" value="1"/>
</dbReference>
<protein>
    <submittedName>
        <fullName evidence="8">Cytochrome P450 140</fullName>
        <ecNumber evidence="8">1.14.-.-</ecNumber>
    </submittedName>
</protein>
<dbReference type="GO" id="GO:0020037">
    <property type="term" value="F:heme binding"/>
    <property type="evidence" value="ECO:0007669"/>
    <property type="project" value="InterPro"/>
</dbReference>
<dbReference type="CDD" id="cd20625">
    <property type="entry name" value="CYP164-like"/>
    <property type="match status" value="1"/>
</dbReference>
<dbReference type="InterPro" id="IPR001128">
    <property type="entry name" value="Cyt_P450"/>
</dbReference>
<evidence type="ECO:0000256" key="2">
    <source>
        <dbReference type="ARBA" id="ARBA00010617"/>
    </source>
</evidence>
<evidence type="ECO:0000256" key="3">
    <source>
        <dbReference type="ARBA" id="ARBA00022617"/>
    </source>
</evidence>
<comment type="caution">
    <text evidence="8">The sequence shown here is derived from an EMBL/GenBank/DDBJ whole genome shotgun (WGS) entry which is preliminary data.</text>
</comment>
<dbReference type="Proteomes" id="UP000554965">
    <property type="component" value="Unassembled WGS sequence"/>
</dbReference>
<dbReference type="InterPro" id="IPR036396">
    <property type="entry name" value="Cyt_P450_sf"/>
</dbReference>
<evidence type="ECO:0000313" key="9">
    <source>
        <dbReference type="Proteomes" id="UP000554965"/>
    </source>
</evidence>
<dbReference type="EC" id="1.14.-.-" evidence="8"/>
<dbReference type="GO" id="GO:0005506">
    <property type="term" value="F:iron ion binding"/>
    <property type="evidence" value="ECO:0007669"/>
    <property type="project" value="InterPro"/>
</dbReference>
<gene>
    <name evidence="8" type="ORF">MSIMFB_01809</name>
</gene>
<dbReference type="EMBL" id="OCTY01000002">
    <property type="protein sequence ID" value="SOJ54310.1"/>
    <property type="molecule type" value="Genomic_DNA"/>
</dbReference>
<sequence>MGVGLWARWLAMHGAPRAFMQVRARRGDPLARLIVGQGRDDFCRDPYPLMEEIRARGSLVRTPFTWVSVDHAICREVLRDKQFGVTAPATMDLPRPLHALISRTDPGVANPVEPPAMVIVDPPDHTRYRQLVAQSFTPRAIDRLDSRVTEVTQDLIEKLARTPHPDLIADFASRLPVAIIGEILDLPADTHPRMLEWGHSGAPLLDVGIGWKTYRRAIDSLRDADHDLRERFHQLRAGTAGDTPFSRLAADGTLTDREFTANAALLVGAGFETTVNLIGNGIVVLLQHPEQLTQLREDPSLWPTAVEEILRFDSPVQMTARTAQCDVEIAGQRVGAGDMLVLLLGGANRDPHVFAEPSRFDISRANAREHLAFASGIHACIGAALARIEGTTALRALFESFPDLRLTAPPRRRGLANLRGFTHMPAQLGSRRTTPAGLPA</sequence>
<dbReference type="GO" id="GO:0006707">
    <property type="term" value="P:cholesterol catabolic process"/>
    <property type="evidence" value="ECO:0007669"/>
    <property type="project" value="TreeGrafter"/>
</dbReference>
<proteinExistence type="inferred from homology"/>
<dbReference type="InterPro" id="IPR002397">
    <property type="entry name" value="Cyt_P450_B"/>
</dbReference>
<evidence type="ECO:0000256" key="4">
    <source>
        <dbReference type="ARBA" id="ARBA00022723"/>
    </source>
</evidence>
<keyword evidence="3" id="KW-0349">Heme</keyword>
<evidence type="ECO:0000256" key="5">
    <source>
        <dbReference type="ARBA" id="ARBA00023002"/>
    </source>
</evidence>
<keyword evidence="5 8" id="KW-0560">Oxidoreductase</keyword>
<dbReference type="FunFam" id="1.10.630.10:FF:000018">
    <property type="entry name" value="Cytochrome P450 monooxygenase"/>
    <property type="match status" value="1"/>
</dbReference>
<dbReference type="Pfam" id="PF00067">
    <property type="entry name" value="p450"/>
    <property type="match status" value="1"/>
</dbReference>
<evidence type="ECO:0000256" key="1">
    <source>
        <dbReference type="ARBA" id="ARBA00001971"/>
    </source>
</evidence>
<dbReference type="Gene3D" id="1.10.630.10">
    <property type="entry name" value="Cytochrome P450"/>
    <property type="match status" value="1"/>
</dbReference>
<reference evidence="8 9" key="1">
    <citation type="submission" date="2017-10" db="EMBL/GenBank/DDBJ databases">
        <authorList>
            <consortium name="Urmite Genomes"/>
        </authorList>
    </citation>
    <scope>NUCLEOTIDE SEQUENCE [LARGE SCALE GENOMIC DNA]</scope>
    <source>
        <strain evidence="8 9">FB-527</strain>
    </source>
</reference>
<name>A0A7Z7ILE3_9MYCO</name>
<comment type="cofactor">
    <cofactor evidence="1">
        <name>heme</name>
        <dbReference type="ChEBI" id="CHEBI:30413"/>
    </cofactor>
</comment>
<dbReference type="PRINTS" id="PR00359">
    <property type="entry name" value="BP450"/>
</dbReference>